<dbReference type="GO" id="GO:0005886">
    <property type="term" value="C:plasma membrane"/>
    <property type="evidence" value="ECO:0007669"/>
    <property type="project" value="UniProtKB-SubCell"/>
</dbReference>
<feature type="region of interest" description="Disordered" evidence="16">
    <location>
        <begin position="647"/>
        <end position="667"/>
    </location>
</feature>
<keyword evidence="10" id="KW-0732">Signal</keyword>
<keyword evidence="20" id="KW-1185">Reference proteome</keyword>
<sequence length="875" mass="97488">MRPEPTRLSTGRNLSSIATRVAPVFRIMSAFSWLLWTLYVGIAAGPVQRAAHSESSVWTEKDGASHPSFYRLPMFHHEPGPLVARELFRPVPRNRPLPVGLTALLLPPTRLAQGVQETNARAVDIWCGVDKISVRVDRLQMRVWTVPSLFRLGTCQASKTSPRFIYFHYGLTECGGEAKVVGGQLVYTFSLCYTPPPQEDVIRVLPLNFPIKCHYNRFHYSYKVGFRPQVQHTTFVKSMRSKLSFSLTVCNAQWEPLPPGHWFFLGEQVYFRAQTGALLAGERLFVDSCYATSSKDPDSTPRLDIISNYGCMTDSRRESSNSQFLSRGVSVLKFSVDAFLFKAVSQMLYLHCSMSVGLSTSLTSKSCNYNKDLERWEELEALHSVCFCCESLCSDTDHSVTYTVSSPGWLIGQMDEEKLRTKEISFQAEEGRGWLSQEVKSERIDEPLKTLQTFQMKTKVGDEDQNKEVIPEKTSLLRAEKKQWRHGTAGSWWEEKKQDEMEGVDEKAVNQLKELAIDHLMSDQSRPQENETVQVRKVVPSKYDLVSDLFGDSSNASPSEVGFVTPTVNMRDSSFGMDYDNPILGDRGSDENISTFENRFNKLCPDGDRNCSASKAVFKPEKDGNHAGHSNMYTAISAESFAPFNVSTTPGTNRSGSAWDSSFPESQSDGELETLARALSATFDLELVPSSFVDVRKMGKSRLELDAVLKSKQLKPIKKSRNTKSHRVPQRAGDSVSSKGADGDEEMLHSLLIRGLESDQSVYPICVDGLLCDSDFDSGIEESEDVHLSQFTEAVMKKKGVQEISGPITRAQSESSSSVSSEPVHQDRLSHSAVVAVASLQGSGSHPMTNSGWAELVPGWGLQSFRFGVEQLTES</sequence>
<keyword evidence="12 17" id="KW-0472">Membrane</keyword>
<feature type="compositionally biased region" description="Basic residues" evidence="16">
    <location>
        <begin position="716"/>
        <end position="729"/>
    </location>
</feature>
<evidence type="ECO:0000256" key="1">
    <source>
        <dbReference type="ARBA" id="ARBA00004251"/>
    </source>
</evidence>
<dbReference type="PANTHER" id="PTHR11576">
    <property type="entry name" value="ZONA PELLUCIDA SPERM-BINDING PROTEIN 3"/>
    <property type="match status" value="1"/>
</dbReference>
<gene>
    <name evidence="19" type="ORF">EXN66_Car007081</name>
</gene>
<dbReference type="Pfam" id="PF00100">
    <property type="entry name" value="Zona_pellucida"/>
    <property type="match status" value="1"/>
</dbReference>
<keyword evidence="14" id="KW-0325">Glycoprotein</keyword>
<dbReference type="GO" id="GO:2000344">
    <property type="term" value="P:positive regulation of acrosome reaction"/>
    <property type="evidence" value="ECO:0007669"/>
    <property type="project" value="TreeGrafter"/>
</dbReference>
<evidence type="ECO:0000256" key="13">
    <source>
        <dbReference type="ARBA" id="ARBA00023157"/>
    </source>
</evidence>
<evidence type="ECO:0000259" key="18">
    <source>
        <dbReference type="PROSITE" id="PS51034"/>
    </source>
</evidence>
<evidence type="ECO:0000256" key="7">
    <source>
        <dbReference type="ARBA" id="ARBA00022530"/>
    </source>
</evidence>
<evidence type="ECO:0000256" key="6">
    <source>
        <dbReference type="ARBA" id="ARBA00022525"/>
    </source>
</evidence>
<reference evidence="20" key="2">
    <citation type="submission" date="2019-02" db="EMBL/GenBank/DDBJ databases">
        <title>Opniocepnalus argus Var Kimnra genome.</title>
        <authorList>
            <person name="Zhou C."/>
            <person name="Xiao S."/>
        </authorList>
    </citation>
    <scope>NUCLEOTIDE SEQUENCE [LARGE SCALE GENOMIC DNA]</scope>
</reference>
<feature type="domain" description="ZP" evidence="18">
    <location>
        <begin position="126"/>
        <end position="374"/>
    </location>
</feature>
<keyword evidence="8" id="KW-0165">Cleavage on pair of basic residues</keyword>
<dbReference type="InterPro" id="IPR055355">
    <property type="entry name" value="ZP-C"/>
</dbReference>
<dbReference type="GO" id="GO:0035803">
    <property type="term" value="P:egg coat formation"/>
    <property type="evidence" value="ECO:0007669"/>
    <property type="project" value="TreeGrafter"/>
</dbReference>
<evidence type="ECO:0000256" key="16">
    <source>
        <dbReference type="SAM" id="MobiDB-lite"/>
    </source>
</evidence>
<evidence type="ECO:0000256" key="8">
    <source>
        <dbReference type="ARBA" id="ARBA00022685"/>
    </source>
</evidence>
<evidence type="ECO:0000256" key="2">
    <source>
        <dbReference type="ARBA" id="ARBA00004498"/>
    </source>
</evidence>
<evidence type="ECO:0000256" key="3">
    <source>
        <dbReference type="ARBA" id="ARBA00006735"/>
    </source>
</evidence>
<evidence type="ECO:0000313" key="20">
    <source>
        <dbReference type="Proteomes" id="UP000503349"/>
    </source>
</evidence>
<evidence type="ECO:0000256" key="10">
    <source>
        <dbReference type="ARBA" id="ARBA00022729"/>
    </source>
</evidence>
<keyword evidence="5" id="KW-1003">Cell membrane</keyword>
<proteinExistence type="inferred from homology"/>
<dbReference type="AlphaFoldDB" id="A0A6G1PN26"/>
<comment type="subcellular location">
    <subcellularLocation>
        <location evidence="1">Cell membrane</location>
        <topology evidence="1">Single-pass type I membrane protein</topology>
    </subcellularLocation>
    <subcellularLocation>
        <location evidence="2">Secreted</location>
        <location evidence="2">Extracellular space</location>
        <location evidence="2">Extracellular matrix</location>
    </subcellularLocation>
</comment>
<dbReference type="Gene3D" id="2.60.40.4100">
    <property type="entry name" value="Zona pellucida, ZP-C domain"/>
    <property type="match status" value="1"/>
</dbReference>
<dbReference type="GO" id="GO:0032190">
    <property type="term" value="F:acrosin binding"/>
    <property type="evidence" value="ECO:0007669"/>
    <property type="project" value="TreeGrafter"/>
</dbReference>
<evidence type="ECO:0000313" key="19">
    <source>
        <dbReference type="EMBL" id="KAF3691406.1"/>
    </source>
</evidence>
<dbReference type="EMBL" id="CM015718">
    <property type="protein sequence ID" value="KAF3691406.1"/>
    <property type="molecule type" value="Genomic_DNA"/>
</dbReference>
<dbReference type="InterPro" id="IPR001507">
    <property type="entry name" value="ZP_dom"/>
</dbReference>
<protein>
    <recommendedName>
        <fullName evidence="4">Zona pellucida sperm-binding protein 3</fullName>
    </recommendedName>
    <alternativeName>
        <fullName evidence="15">Zona pellucida glycoprotein 3</fullName>
    </alternativeName>
</protein>
<dbReference type="Proteomes" id="UP000503349">
    <property type="component" value="Chromosome 7"/>
</dbReference>
<dbReference type="PANTHER" id="PTHR11576:SF15">
    <property type="entry name" value="ZONA PELLUCIDA SPERM-BINDING PROTEIN 3-LIKE"/>
    <property type="match status" value="1"/>
</dbReference>
<evidence type="ECO:0000256" key="11">
    <source>
        <dbReference type="ARBA" id="ARBA00022989"/>
    </source>
</evidence>
<feature type="region of interest" description="Disordered" evidence="16">
    <location>
        <begin position="716"/>
        <end position="742"/>
    </location>
</feature>
<dbReference type="FunFam" id="2.60.40.4100:FF:000002">
    <property type="entry name" value="Zona pellucida sperm-binding protein 3"/>
    <property type="match status" value="1"/>
</dbReference>
<evidence type="ECO:0000256" key="15">
    <source>
        <dbReference type="ARBA" id="ARBA00030824"/>
    </source>
</evidence>
<keyword evidence="11 17" id="KW-1133">Transmembrane helix</keyword>
<evidence type="ECO:0000256" key="12">
    <source>
        <dbReference type="ARBA" id="ARBA00023136"/>
    </source>
</evidence>
<feature type="region of interest" description="Disordered" evidence="16">
    <location>
        <begin position="807"/>
        <end position="826"/>
    </location>
</feature>
<name>A0A6G1PN26_CHAAH</name>
<keyword evidence="13" id="KW-1015">Disulfide bond</keyword>
<dbReference type="FunFam" id="2.60.40.3210:FF:000001">
    <property type="entry name" value="Zona pellucida sperm-binding protein 3"/>
    <property type="match status" value="1"/>
</dbReference>
<dbReference type="GO" id="GO:0031012">
    <property type="term" value="C:extracellular matrix"/>
    <property type="evidence" value="ECO:0007669"/>
    <property type="project" value="TreeGrafter"/>
</dbReference>
<feature type="compositionally biased region" description="Low complexity" evidence="16">
    <location>
        <begin position="813"/>
        <end position="822"/>
    </location>
</feature>
<dbReference type="Gene3D" id="2.60.40.3210">
    <property type="entry name" value="Zona pellucida, ZP-N domain"/>
    <property type="match status" value="1"/>
</dbReference>
<evidence type="ECO:0000256" key="9">
    <source>
        <dbReference type="ARBA" id="ARBA00022692"/>
    </source>
</evidence>
<accession>A0A6G1PN26</accession>
<evidence type="ECO:0000256" key="4">
    <source>
        <dbReference type="ARBA" id="ARBA00017980"/>
    </source>
</evidence>
<keyword evidence="7" id="KW-0272">Extracellular matrix</keyword>
<evidence type="ECO:0000256" key="14">
    <source>
        <dbReference type="ARBA" id="ARBA00023180"/>
    </source>
</evidence>
<organism evidence="19 20">
    <name type="scientific">Channa argus</name>
    <name type="common">Northern snakehead</name>
    <name type="synonym">Ophicephalus argus</name>
    <dbReference type="NCBI Taxonomy" id="215402"/>
    <lineage>
        <taxon>Eukaryota</taxon>
        <taxon>Metazoa</taxon>
        <taxon>Chordata</taxon>
        <taxon>Craniata</taxon>
        <taxon>Vertebrata</taxon>
        <taxon>Euteleostomi</taxon>
        <taxon>Actinopterygii</taxon>
        <taxon>Neopterygii</taxon>
        <taxon>Teleostei</taxon>
        <taxon>Neoteleostei</taxon>
        <taxon>Acanthomorphata</taxon>
        <taxon>Anabantaria</taxon>
        <taxon>Anabantiformes</taxon>
        <taxon>Channoidei</taxon>
        <taxon>Channidae</taxon>
        <taxon>Channa</taxon>
    </lineage>
</organism>
<dbReference type="GO" id="GO:0007339">
    <property type="term" value="P:binding of sperm to zona pellucida"/>
    <property type="evidence" value="ECO:0007669"/>
    <property type="project" value="TreeGrafter"/>
</dbReference>
<comment type="similarity">
    <text evidence="3">Belongs to the ZP domain family. ZPC subfamily.</text>
</comment>
<evidence type="ECO:0000256" key="17">
    <source>
        <dbReference type="SAM" id="Phobius"/>
    </source>
</evidence>
<dbReference type="PROSITE" id="PS51034">
    <property type="entry name" value="ZP_2"/>
    <property type="match status" value="1"/>
</dbReference>
<feature type="transmembrane region" description="Helical" evidence="17">
    <location>
        <begin position="21"/>
        <end position="42"/>
    </location>
</feature>
<keyword evidence="6" id="KW-0964">Secreted</keyword>
<reference evidence="19 20" key="1">
    <citation type="submission" date="2019-02" db="EMBL/GenBank/DDBJ databases">
        <title>Opniocepnalus argus genome.</title>
        <authorList>
            <person name="Zhou C."/>
            <person name="Xiao S."/>
        </authorList>
    </citation>
    <scope>NUCLEOTIDE SEQUENCE [LARGE SCALE GENOMIC DNA]</scope>
    <source>
        <strain evidence="19">OARG1902GOOAL</strain>
        <tissue evidence="19">Muscle</tissue>
    </source>
</reference>
<keyword evidence="9 17" id="KW-0812">Transmembrane</keyword>
<dbReference type="InterPro" id="IPR042235">
    <property type="entry name" value="ZP-C_dom"/>
</dbReference>
<dbReference type="SMART" id="SM00241">
    <property type="entry name" value="ZP"/>
    <property type="match status" value="1"/>
</dbReference>
<evidence type="ECO:0000256" key="5">
    <source>
        <dbReference type="ARBA" id="ARBA00022475"/>
    </source>
</evidence>